<proteinExistence type="predicted"/>
<evidence type="ECO:0000313" key="2">
    <source>
        <dbReference type="EMBL" id="KAF9944012.1"/>
    </source>
</evidence>
<evidence type="ECO:0000313" key="3">
    <source>
        <dbReference type="Proteomes" id="UP000749646"/>
    </source>
</evidence>
<dbReference type="Proteomes" id="UP000749646">
    <property type="component" value="Unassembled WGS sequence"/>
</dbReference>
<gene>
    <name evidence="2" type="ORF">BGZ65_012815</name>
</gene>
<evidence type="ECO:0000256" key="1">
    <source>
        <dbReference type="SAM" id="MobiDB-lite"/>
    </source>
</evidence>
<keyword evidence="3" id="KW-1185">Reference proteome</keyword>
<feature type="compositionally biased region" description="Low complexity" evidence="1">
    <location>
        <begin position="66"/>
        <end position="88"/>
    </location>
</feature>
<accession>A0A9P6LU01</accession>
<reference evidence="2" key="1">
    <citation type="journal article" date="2020" name="Fungal Divers.">
        <title>Resolving the Mortierellaceae phylogeny through synthesis of multi-gene phylogenetics and phylogenomics.</title>
        <authorList>
            <person name="Vandepol N."/>
            <person name="Liber J."/>
            <person name="Desiro A."/>
            <person name="Na H."/>
            <person name="Kennedy M."/>
            <person name="Barry K."/>
            <person name="Grigoriev I.V."/>
            <person name="Miller A.N."/>
            <person name="O'Donnell K."/>
            <person name="Stajich J.E."/>
            <person name="Bonito G."/>
        </authorList>
    </citation>
    <scope>NUCLEOTIDE SEQUENCE</scope>
    <source>
        <strain evidence="2">MES-2147</strain>
    </source>
</reference>
<sequence>MLILCNIHNGITERKVVSHERDLDAYVFGEHLGRCTNPRPLLSPSDSERNRVHSRGETHEQEKDATATAARPTASPAARPVAKASNKTSKNKSNGKSKKK</sequence>
<feature type="compositionally biased region" description="Basic residues" evidence="1">
    <location>
        <begin position="89"/>
        <end position="100"/>
    </location>
</feature>
<comment type="caution">
    <text evidence="2">The sequence shown here is derived from an EMBL/GenBank/DDBJ whole genome shotgun (WGS) entry which is preliminary data.</text>
</comment>
<feature type="compositionally biased region" description="Basic and acidic residues" evidence="1">
    <location>
        <begin position="46"/>
        <end position="65"/>
    </location>
</feature>
<protein>
    <submittedName>
        <fullName evidence="2">Uncharacterized protein</fullName>
    </submittedName>
</protein>
<feature type="region of interest" description="Disordered" evidence="1">
    <location>
        <begin position="33"/>
        <end position="100"/>
    </location>
</feature>
<feature type="non-terminal residue" evidence="2">
    <location>
        <position position="100"/>
    </location>
</feature>
<dbReference type="AlphaFoldDB" id="A0A9P6LU01"/>
<organism evidence="2 3">
    <name type="scientific">Modicella reniformis</name>
    <dbReference type="NCBI Taxonomy" id="1440133"/>
    <lineage>
        <taxon>Eukaryota</taxon>
        <taxon>Fungi</taxon>
        <taxon>Fungi incertae sedis</taxon>
        <taxon>Mucoromycota</taxon>
        <taxon>Mortierellomycotina</taxon>
        <taxon>Mortierellomycetes</taxon>
        <taxon>Mortierellales</taxon>
        <taxon>Mortierellaceae</taxon>
        <taxon>Modicella</taxon>
    </lineage>
</organism>
<name>A0A9P6LU01_9FUNG</name>
<dbReference type="EMBL" id="JAAAHW010008643">
    <property type="protein sequence ID" value="KAF9944012.1"/>
    <property type="molecule type" value="Genomic_DNA"/>
</dbReference>